<dbReference type="OrthoDB" id="292843at2"/>
<dbReference type="Proteomes" id="UP000270471">
    <property type="component" value="Unassembled WGS sequence"/>
</dbReference>
<dbReference type="Gene3D" id="1.25.10.10">
    <property type="entry name" value="Leucine-rich Repeat Variant"/>
    <property type="match status" value="2"/>
</dbReference>
<dbReference type="RefSeq" id="WP_121894359.1">
    <property type="nucleotide sequence ID" value="NZ_PENI01000037.1"/>
</dbReference>
<reference evidence="2 3" key="1">
    <citation type="submission" date="2017-11" db="EMBL/GenBank/DDBJ databases">
        <title>Draft genome of actinobacteria isolated from guarana (Paullinia cupana (Mart.) Ducke.</title>
        <authorList>
            <person name="Siqueira K.A."/>
            <person name="Liotti R.G."/>
            <person name="Mendes T.A.O."/>
            <person name="Soares M.A."/>
        </authorList>
    </citation>
    <scope>NUCLEOTIDE SEQUENCE [LARGE SCALE GENOMIC DNA]</scope>
    <source>
        <strain evidence="2 3">193</strain>
    </source>
</reference>
<organism evidence="2 3">
    <name type="scientific">Streptomyces shenzhenensis</name>
    <dbReference type="NCBI Taxonomy" id="943815"/>
    <lineage>
        <taxon>Bacteria</taxon>
        <taxon>Bacillati</taxon>
        <taxon>Actinomycetota</taxon>
        <taxon>Actinomycetes</taxon>
        <taxon>Kitasatosporales</taxon>
        <taxon>Streptomycetaceae</taxon>
        <taxon>Streptomyces</taxon>
    </lineage>
</organism>
<feature type="region of interest" description="Disordered" evidence="1">
    <location>
        <begin position="221"/>
        <end position="242"/>
    </location>
</feature>
<dbReference type="AlphaFoldDB" id="A0A3M0HXD9"/>
<protein>
    <submittedName>
        <fullName evidence="2">PBS lyase</fullName>
    </submittedName>
</protein>
<dbReference type="GO" id="GO:0016829">
    <property type="term" value="F:lyase activity"/>
    <property type="evidence" value="ECO:0007669"/>
    <property type="project" value="UniProtKB-KW"/>
</dbReference>
<dbReference type="SUPFAM" id="SSF48371">
    <property type="entry name" value="ARM repeat"/>
    <property type="match status" value="1"/>
</dbReference>
<name>A0A3M0HXD9_9ACTN</name>
<evidence type="ECO:0000313" key="3">
    <source>
        <dbReference type="Proteomes" id="UP000270471"/>
    </source>
</evidence>
<comment type="caution">
    <text evidence="2">The sequence shown here is derived from an EMBL/GenBank/DDBJ whole genome shotgun (WGS) entry which is preliminary data.</text>
</comment>
<dbReference type="EMBL" id="PENI01000037">
    <property type="protein sequence ID" value="RMB80818.1"/>
    <property type="molecule type" value="Genomic_DNA"/>
</dbReference>
<evidence type="ECO:0000313" key="2">
    <source>
        <dbReference type="EMBL" id="RMB80818.1"/>
    </source>
</evidence>
<dbReference type="InterPro" id="IPR016024">
    <property type="entry name" value="ARM-type_fold"/>
</dbReference>
<accession>A0A3M0HXD9</accession>
<keyword evidence="3" id="KW-1185">Reference proteome</keyword>
<keyword evidence="2" id="KW-0456">Lyase</keyword>
<evidence type="ECO:0000256" key="1">
    <source>
        <dbReference type="SAM" id="MobiDB-lite"/>
    </source>
</evidence>
<gene>
    <name evidence="2" type="ORF">CTZ28_38025</name>
</gene>
<sequence>MFTGIDEIDWAALRHAYGSAADVPGWLRGLASPDPAERERALDGMYGAVHHQGDVYDSTLASIPFLFALVAHEEVPDRGGLVELLTSIGGVNGGDAGADASAVVRSGAEAFVALAGDPDAGVRAAAAGALVRFSGEPARVLGLLRQRMAVERDDGVLLALIEALGLFVRRHRGQRGAALGLLAAHSTPPHGPGLRLASLGQLALGAPDRLPADLVPTAVGLLRDRSRQRSGTPGPDRPDTDTLVGRLRRLRPSDEEGSHLLRTLHAGLDDRVADRTALLAGQLASPDPVDRCNAVWMTAGLLREWRGDHSRTVALVGGQLASDEGRLRDAAVWVLTDLFALAAPAADALDALLAARPGLRLHRWEGAAPALGGPLKALARSGDPRAVPVLAEVLAGPDVPDDLGHVIVHLGRAAAPLAPALRRGLRSVEPASPDAVDRAAPLLAALGALGDTESLPEVLRLLRGTADGPGRQGAVVGHALRALAAFGPAAREAAPAVRDLLGTRHAPAAAAALWSLEGDASAVLPALLGELAGDGPRRRQAADGLARLGPAARPALPGLHRLTESDQVWERMSAACALWRIDGAPEPVVPVLRAAWAQHPHTRGTIAGCVRDLGPAGAPLWDLLEAELAAPRRHTARKGGYGSHDILKDEALVRTCREVVAEQEG</sequence>
<dbReference type="InterPro" id="IPR011989">
    <property type="entry name" value="ARM-like"/>
</dbReference>
<proteinExistence type="predicted"/>